<comment type="caution">
    <text evidence="1">The sequence shown here is derived from an EMBL/GenBank/DDBJ whole genome shotgun (WGS) entry which is preliminary data.</text>
</comment>
<evidence type="ECO:0000313" key="1">
    <source>
        <dbReference type="EMBL" id="GAA1963870.1"/>
    </source>
</evidence>
<dbReference type="EMBL" id="BAAAOG010000006">
    <property type="protein sequence ID" value="GAA1963870.1"/>
    <property type="molecule type" value="Genomic_DNA"/>
</dbReference>
<reference evidence="1 2" key="1">
    <citation type="journal article" date="2019" name="Int. J. Syst. Evol. Microbiol.">
        <title>The Global Catalogue of Microorganisms (GCM) 10K type strain sequencing project: providing services to taxonomists for standard genome sequencing and annotation.</title>
        <authorList>
            <consortium name="The Broad Institute Genomics Platform"/>
            <consortium name="The Broad Institute Genome Sequencing Center for Infectious Disease"/>
            <person name="Wu L."/>
            <person name="Ma J."/>
        </authorList>
    </citation>
    <scope>NUCLEOTIDE SEQUENCE [LARGE SCALE GENOMIC DNA]</scope>
    <source>
        <strain evidence="1 2">JCM 14901</strain>
    </source>
</reference>
<dbReference type="Pfam" id="PF10604">
    <property type="entry name" value="Polyketide_cyc2"/>
    <property type="match status" value="1"/>
</dbReference>
<dbReference type="InterPro" id="IPR019587">
    <property type="entry name" value="Polyketide_cyclase/dehydratase"/>
</dbReference>
<dbReference type="Proteomes" id="UP001499933">
    <property type="component" value="Unassembled WGS sequence"/>
</dbReference>
<dbReference type="InterPro" id="IPR023393">
    <property type="entry name" value="START-like_dom_sf"/>
</dbReference>
<accession>A0ABN2R5B4</accession>
<proteinExistence type="predicted"/>
<protein>
    <recommendedName>
        <fullName evidence="3">SRPBCC family protein</fullName>
    </recommendedName>
</protein>
<organism evidence="1 2">
    <name type="scientific">Microbacterium deminutum</name>
    <dbReference type="NCBI Taxonomy" id="344164"/>
    <lineage>
        <taxon>Bacteria</taxon>
        <taxon>Bacillati</taxon>
        <taxon>Actinomycetota</taxon>
        <taxon>Actinomycetes</taxon>
        <taxon>Micrococcales</taxon>
        <taxon>Microbacteriaceae</taxon>
        <taxon>Microbacterium</taxon>
    </lineage>
</organism>
<dbReference type="SUPFAM" id="SSF55961">
    <property type="entry name" value="Bet v1-like"/>
    <property type="match status" value="1"/>
</dbReference>
<gene>
    <name evidence="1" type="ORF">GCM10009776_28270</name>
</gene>
<dbReference type="Gene3D" id="3.30.530.20">
    <property type="match status" value="1"/>
</dbReference>
<evidence type="ECO:0000313" key="2">
    <source>
        <dbReference type="Proteomes" id="UP001499933"/>
    </source>
</evidence>
<keyword evidence="2" id="KW-1185">Reference proteome</keyword>
<sequence length="156" mass="18159">MIARGWERRIVVDATVSHRIGAVFPYLSDPTQWHDFAPAVEFREQIDVGPPRVGTRWMATDRIGPFRIHFTDQLELLDENRRVVWLSSAPWNARVEYACVEAAEGTHIRADYLGVLDGSLRWQVGWLPGWAWHWILAQDFRRLDRLLTLKARQAGR</sequence>
<evidence type="ECO:0008006" key="3">
    <source>
        <dbReference type="Google" id="ProtNLM"/>
    </source>
</evidence>
<name>A0ABN2R5B4_9MICO</name>